<reference evidence="4" key="1">
    <citation type="submission" date="2016-10" db="EMBL/GenBank/DDBJ databases">
        <authorList>
            <person name="Varghese N."/>
            <person name="Submissions S."/>
        </authorList>
    </citation>
    <scope>NUCLEOTIDE SEQUENCE [LARGE SCALE GENOMIC DNA]</scope>
    <source>
        <strain evidence="4">DSM 20524</strain>
    </source>
</reference>
<name>A0A1H9RZ49_9CORY</name>
<evidence type="ECO:0000313" key="4">
    <source>
        <dbReference type="Proteomes" id="UP000198929"/>
    </source>
</evidence>
<comment type="similarity">
    <text evidence="1">Belongs to the UPF0312 family.</text>
</comment>
<organism evidence="3 4">
    <name type="scientific">Corynebacterium cystitidis DSM 20524</name>
    <dbReference type="NCBI Taxonomy" id="1121357"/>
    <lineage>
        <taxon>Bacteria</taxon>
        <taxon>Bacillati</taxon>
        <taxon>Actinomycetota</taxon>
        <taxon>Actinomycetes</taxon>
        <taxon>Mycobacteriales</taxon>
        <taxon>Corynebacteriaceae</taxon>
        <taxon>Corynebacterium</taxon>
    </lineage>
</organism>
<evidence type="ECO:0000256" key="1">
    <source>
        <dbReference type="ARBA" id="ARBA00008812"/>
    </source>
</evidence>
<accession>A0A1H9RZ49</accession>
<proteinExistence type="inferred from homology"/>
<gene>
    <name evidence="3" type="ORF">SAMN05661109_00990</name>
</gene>
<dbReference type="EMBL" id="FOGQ01000003">
    <property type="protein sequence ID" value="SER78062.1"/>
    <property type="molecule type" value="Genomic_DNA"/>
</dbReference>
<keyword evidence="4" id="KW-1185">Reference proteome</keyword>
<feature type="domain" description="Lipid/polyisoprenoid-binding YceI-like" evidence="2">
    <location>
        <begin position="7"/>
        <end position="176"/>
    </location>
</feature>
<dbReference type="InterPro" id="IPR007372">
    <property type="entry name" value="Lipid/polyisoprenoid-bd_YceI"/>
</dbReference>
<dbReference type="Proteomes" id="UP000198929">
    <property type="component" value="Unassembled WGS sequence"/>
</dbReference>
<evidence type="ECO:0000313" key="3">
    <source>
        <dbReference type="EMBL" id="SER78062.1"/>
    </source>
</evidence>
<dbReference type="AlphaFoldDB" id="A0A1H9RZ49"/>
<dbReference type="Gene3D" id="2.40.128.110">
    <property type="entry name" value="Lipid/polyisoprenoid-binding, YceI-like"/>
    <property type="match status" value="1"/>
</dbReference>
<dbReference type="InterPro" id="IPR036761">
    <property type="entry name" value="TTHA0802/YceI-like_sf"/>
</dbReference>
<evidence type="ECO:0000259" key="2">
    <source>
        <dbReference type="SMART" id="SM00867"/>
    </source>
</evidence>
<dbReference type="PANTHER" id="PTHR34406:SF1">
    <property type="entry name" value="PROTEIN YCEI"/>
    <property type="match status" value="1"/>
</dbReference>
<dbReference type="RefSeq" id="WP_092257038.1">
    <property type="nucleotide sequence ID" value="NZ_CP047199.1"/>
</dbReference>
<dbReference type="SMART" id="SM00867">
    <property type="entry name" value="YceI"/>
    <property type="match status" value="1"/>
</dbReference>
<dbReference type="Pfam" id="PF04264">
    <property type="entry name" value="YceI"/>
    <property type="match status" value="1"/>
</dbReference>
<dbReference type="SUPFAM" id="SSF101874">
    <property type="entry name" value="YceI-like"/>
    <property type="match status" value="1"/>
</dbReference>
<protein>
    <submittedName>
        <fullName evidence="3">Polyisoprenoid-binding protein YceI</fullName>
    </submittedName>
</protein>
<sequence>MQNLNGTFDLDPAHTSIGFTARHAMVTKVRGKFDEFEGVIVVDEANPENNKAEATIKAASVNSGNADRDNHVKGDDFFAVDQYPEIKFTSTKFNLDDNGEGTVEGNLTIRDTTKPVTLDVEVFGVEEDPFGNTRAGFEASTKVNRKDFGVDFQAPLNSGGVLVSEQVTLEIEGSAIKRNA</sequence>
<dbReference type="PANTHER" id="PTHR34406">
    <property type="entry name" value="PROTEIN YCEI"/>
    <property type="match status" value="1"/>
</dbReference>